<dbReference type="OrthoDB" id="9814067at2"/>
<dbReference type="Proteomes" id="UP000305674">
    <property type="component" value="Unassembled WGS sequence"/>
</dbReference>
<dbReference type="InterPro" id="IPR036515">
    <property type="entry name" value="Transposase_17_sf"/>
</dbReference>
<dbReference type="InterPro" id="IPR002686">
    <property type="entry name" value="Transposase_17"/>
</dbReference>
<dbReference type="GO" id="GO:0003677">
    <property type="term" value="F:DNA binding"/>
    <property type="evidence" value="ECO:0007669"/>
    <property type="project" value="InterPro"/>
</dbReference>
<sequence>MPKARKQQVSLDHTRHYHCISRCVRRSFLCGKDQYSGKCYEHRRRWVEDRLLCLAKVFAVDVQAYAVMSNHTHVVLYIDLEAARAWEDLEVISRWHQLFSGTSLTRRFADSERRGSMEPWELDLVRAQVDLYRARLADISWFMRALNEYIARKANREDECTGRFWEGRFRSQALLDEQALLSCMAYVDLNPIRSGIAQTPVSSKHTSIRRRIRAAEDGKQPSELRCFASPKSSTETIPCHLNDYLELVDVTARVMTKGKGHLPALSPPLLQRLDVDFDCWLELTQGFEYQFSHYAGRVESLRRCGEAKQIQRVRGTSAARRLFG</sequence>
<dbReference type="PANTHER" id="PTHR34322:SF2">
    <property type="entry name" value="TRANSPOSASE IS200-LIKE DOMAIN-CONTAINING PROTEIN"/>
    <property type="match status" value="1"/>
</dbReference>
<dbReference type="RefSeq" id="WP_136853603.1">
    <property type="nucleotide sequence ID" value="NZ_SWCI01000007.1"/>
</dbReference>
<reference evidence="2 3" key="1">
    <citation type="submission" date="2019-04" db="EMBL/GenBank/DDBJ databases">
        <authorList>
            <person name="Hwang J.C."/>
        </authorList>
    </citation>
    <scope>NUCLEOTIDE SEQUENCE [LARGE SCALE GENOMIC DNA]</scope>
    <source>
        <strain evidence="2 3">IMCC35001</strain>
    </source>
</reference>
<evidence type="ECO:0000313" key="3">
    <source>
        <dbReference type="Proteomes" id="UP000305674"/>
    </source>
</evidence>
<gene>
    <name evidence="2" type="ORF">FCL40_12335</name>
</gene>
<name>A0A4U1BC18_9GAMM</name>
<dbReference type="GO" id="GO:0006313">
    <property type="term" value="P:DNA transposition"/>
    <property type="evidence" value="ECO:0007669"/>
    <property type="project" value="InterPro"/>
</dbReference>
<dbReference type="GO" id="GO:0004803">
    <property type="term" value="F:transposase activity"/>
    <property type="evidence" value="ECO:0007669"/>
    <property type="project" value="InterPro"/>
</dbReference>
<dbReference type="SUPFAM" id="SSF143422">
    <property type="entry name" value="Transposase IS200-like"/>
    <property type="match status" value="1"/>
</dbReference>
<dbReference type="EMBL" id="SWCI01000007">
    <property type="protein sequence ID" value="TKB48492.1"/>
    <property type="molecule type" value="Genomic_DNA"/>
</dbReference>
<dbReference type="Gene3D" id="3.30.70.1290">
    <property type="entry name" value="Transposase IS200-like"/>
    <property type="match status" value="1"/>
</dbReference>
<dbReference type="AlphaFoldDB" id="A0A4U1BC18"/>
<proteinExistence type="predicted"/>
<protein>
    <submittedName>
        <fullName evidence="2">Transposase</fullName>
    </submittedName>
</protein>
<accession>A0A4U1BC18</accession>
<dbReference type="PANTHER" id="PTHR34322">
    <property type="entry name" value="TRANSPOSASE, Y1_TNP DOMAIN-CONTAINING"/>
    <property type="match status" value="1"/>
</dbReference>
<keyword evidence="3" id="KW-1185">Reference proteome</keyword>
<evidence type="ECO:0000259" key="1">
    <source>
        <dbReference type="SMART" id="SM01321"/>
    </source>
</evidence>
<evidence type="ECO:0000313" key="2">
    <source>
        <dbReference type="EMBL" id="TKB48492.1"/>
    </source>
</evidence>
<feature type="domain" description="Transposase IS200-like" evidence="1">
    <location>
        <begin position="12"/>
        <end position="190"/>
    </location>
</feature>
<organism evidence="2 3">
    <name type="scientific">Ferrimonas sediminicola</name>
    <dbReference type="NCBI Taxonomy" id="2569538"/>
    <lineage>
        <taxon>Bacteria</taxon>
        <taxon>Pseudomonadati</taxon>
        <taxon>Pseudomonadota</taxon>
        <taxon>Gammaproteobacteria</taxon>
        <taxon>Alteromonadales</taxon>
        <taxon>Ferrimonadaceae</taxon>
        <taxon>Ferrimonas</taxon>
    </lineage>
</organism>
<comment type="caution">
    <text evidence="2">The sequence shown here is derived from an EMBL/GenBank/DDBJ whole genome shotgun (WGS) entry which is preliminary data.</text>
</comment>
<dbReference type="SMART" id="SM01321">
    <property type="entry name" value="Y1_Tnp"/>
    <property type="match status" value="1"/>
</dbReference>